<evidence type="ECO:0000313" key="2">
    <source>
        <dbReference type="EMBL" id="WZN58825.1"/>
    </source>
</evidence>
<accession>A0AAX4NXD6</accession>
<dbReference type="AlphaFoldDB" id="A0AAX4NXD6"/>
<protein>
    <submittedName>
        <fullName evidence="2">Uncharacterized protein</fullName>
    </submittedName>
</protein>
<dbReference type="Proteomes" id="UP001472866">
    <property type="component" value="Chromosome 01"/>
</dbReference>
<proteinExistence type="predicted"/>
<evidence type="ECO:0000256" key="1">
    <source>
        <dbReference type="SAM" id="MobiDB-lite"/>
    </source>
</evidence>
<sequence>MANELLPAEEPSPSEVPVNFGERPSDGDLAPEESAEHRLLLRDFGGARDASLAALDAMVCDELGTGAAVRLAFVLGQSLFELDELADSDKHYLRRVFGSFKSIPDEVVVLWLALLARKGERETLRRFSDAFVKLNSDRLADVSGGAFAQVYSFDVLCEALGEPGRAREFAEGTLSGKGDAVAREALLARIEEHEASVAAEEDDAERRVAEEPEAAQAEAAGEEDHAGDKEGEGAGAGAPWAERLAERAAGLDQTQALVAGALAATFLYALYTERRTLRDGWSRLSGRVKAGGRALGGFLVGD</sequence>
<feature type="compositionally biased region" description="Low complexity" evidence="1">
    <location>
        <begin position="1"/>
        <end position="19"/>
    </location>
</feature>
<keyword evidence="3" id="KW-1185">Reference proteome</keyword>
<reference evidence="2 3" key="1">
    <citation type="submission" date="2024-03" db="EMBL/GenBank/DDBJ databases">
        <title>Complete genome sequence of the green alga Chloropicon roscoffensis RCC1871.</title>
        <authorList>
            <person name="Lemieux C."/>
            <person name="Pombert J.-F."/>
            <person name="Otis C."/>
            <person name="Turmel M."/>
        </authorList>
    </citation>
    <scope>NUCLEOTIDE SEQUENCE [LARGE SCALE GENOMIC DNA]</scope>
    <source>
        <strain evidence="2 3">RCC1871</strain>
    </source>
</reference>
<feature type="region of interest" description="Disordered" evidence="1">
    <location>
        <begin position="195"/>
        <end position="237"/>
    </location>
</feature>
<feature type="region of interest" description="Disordered" evidence="1">
    <location>
        <begin position="1"/>
        <end position="30"/>
    </location>
</feature>
<dbReference type="EMBL" id="CP151501">
    <property type="protein sequence ID" value="WZN58825.1"/>
    <property type="molecule type" value="Genomic_DNA"/>
</dbReference>
<feature type="compositionally biased region" description="Basic and acidic residues" evidence="1">
    <location>
        <begin position="222"/>
        <end position="232"/>
    </location>
</feature>
<gene>
    <name evidence="2" type="ORF">HKI87_01g03490</name>
</gene>
<name>A0AAX4NXD6_9CHLO</name>
<evidence type="ECO:0000313" key="3">
    <source>
        <dbReference type="Proteomes" id="UP001472866"/>
    </source>
</evidence>
<organism evidence="2 3">
    <name type="scientific">Chloropicon roscoffensis</name>
    <dbReference type="NCBI Taxonomy" id="1461544"/>
    <lineage>
        <taxon>Eukaryota</taxon>
        <taxon>Viridiplantae</taxon>
        <taxon>Chlorophyta</taxon>
        <taxon>Chloropicophyceae</taxon>
        <taxon>Chloropicales</taxon>
        <taxon>Chloropicaceae</taxon>
        <taxon>Chloropicon</taxon>
    </lineage>
</organism>